<evidence type="ECO:0000313" key="2">
    <source>
        <dbReference type="EMBL" id="CAG36562.1"/>
    </source>
</evidence>
<keyword evidence="1" id="KW-0472">Membrane</keyword>
<dbReference type="HOGENOM" id="CLU_2272867_0_0_7"/>
<gene>
    <name evidence="2" type="ordered locus">DP1833</name>
</gene>
<dbReference type="STRING" id="177439.DP1833"/>
<dbReference type="KEGG" id="dps:DP1833"/>
<accession>Q6AM63</accession>
<name>Q6AM63_DESPS</name>
<reference evidence="3" key="1">
    <citation type="journal article" date="2004" name="Environ. Microbiol.">
        <title>The genome of Desulfotalea psychrophila, a sulfate-reducing bacterium from permanently cold Arctic sediments.</title>
        <authorList>
            <person name="Rabus R."/>
            <person name="Ruepp A."/>
            <person name="Frickey T."/>
            <person name="Rattei T."/>
            <person name="Fartmann B."/>
            <person name="Stark M."/>
            <person name="Bauer M."/>
            <person name="Zibat A."/>
            <person name="Lombardot T."/>
            <person name="Becker I."/>
            <person name="Amann J."/>
            <person name="Gellner K."/>
            <person name="Teeling H."/>
            <person name="Leuschner W.D."/>
            <person name="Gloeckner F.-O."/>
            <person name="Lupas A.N."/>
            <person name="Amann R."/>
            <person name="Klenk H.-P."/>
        </authorList>
    </citation>
    <scope>NUCLEOTIDE SEQUENCE [LARGE SCALE GENOMIC DNA]</scope>
    <source>
        <strain evidence="3">DSM 12343 / LSv54</strain>
    </source>
</reference>
<keyword evidence="3" id="KW-1185">Reference proteome</keyword>
<protein>
    <submittedName>
        <fullName evidence="2">Uncharacterized protein</fullName>
    </submittedName>
</protein>
<dbReference type="EMBL" id="CR522870">
    <property type="protein sequence ID" value="CAG36562.1"/>
    <property type="molecule type" value="Genomic_DNA"/>
</dbReference>
<evidence type="ECO:0000313" key="3">
    <source>
        <dbReference type="Proteomes" id="UP000000602"/>
    </source>
</evidence>
<organism evidence="2 3">
    <name type="scientific">Desulfotalea psychrophila (strain LSv54 / DSM 12343)</name>
    <dbReference type="NCBI Taxonomy" id="177439"/>
    <lineage>
        <taxon>Bacteria</taxon>
        <taxon>Pseudomonadati</taxon>
        <taxon>Thermodesulfobacteriota</taxon>
        <taxon>Desulfobulbia</taxon>
        <taxon>Desulfobulbales</taxon>
        <taxon>Desulfocapsaceae</taxon>
        <taxon>Desulfotalea</taxon>
    </lineage>
</organism>
<dbReference type="Proteomes" id="UP000000602">
    <property type="component" value="Chromosome"/>
</dbReference>
<keyword evidence="1" id="KW-0812">Transmembrane</keyword>
<feature type="transmembrane region" description="Helical" evidence="1">
    <location>
        <begin position="7"/>
        <end position="24"/>
    </location>
</feature>
<proteinExistence type="predicted"/>
<dbReference type="AlphaFoldDB" id="Q6AM63"/>
<evidence type="ECO:0000256" key="1">
    <source>
        <dbReference type="SAM" id="Phobius"/>
    </source>
</evidence>
<sequence>MLRNKVGIFLVFLILVITIDLLTINFLKWDFLSVNFFNCRLIEILRLLVMIFLSCYVAYWVSIKSNAIQKKKDLCLVLINEGNLILSEQKELTLFVYTANKQ</sequence>
<feature type="transmembrane region" description="Helical" evidence="1">
    <location>
        <begin position="44"/>
        <end position="62"/>
    </location>
</feature>
<keyword evidence="1" id="KW-1133">Transmembrane helix</keyword>